<keyword evidence="3" id="KW-1185">Reference proteome</keyword>
<dbReference type="SUPFAM" id="SSF55447">
    <property type="entry name" value="CO dehydrogenase flavoprotein C-terminal domain-like"/>
    <property type="match status" value="1"/>
</dbReference>
<dbReference type="Gene3D" id="3.30.465.10">
    <property type="match status" value="1"/>
</dbReference>
<gene>
    <name evidence="2" type="ORF">WT27_15820</name>
</gene>
<sequence>MTYVRANTIDEVLGTLSAQPRPRIVCGATDTFADIGLVPARSAWLDISRVDALRGIEQHDGVTRIGAAATWDAIARTTWLPVALTDAAASIGPRQIRVQGTIGGNVCHASAVADGIPALLALDASVELASVRGTRHLPLAKFLLGNHRTALEADELLTAVLFERPLAHERTSFVKCTNRDGPAIAVVSAAVRARLCAGGTIEAAAVAVGGASDVARRMHVLEHALAGRRCGELAGAIATSPLAELCPGDDCRATAPHRLHLARLAITRAFTACIEENARGASPA</sequence>
<evidence type="ECO:0000313" key="3">
    <source>
        <dbReference type="Proteomes" id="UP000062317"/>
    </source>
</evidence>
<dbReference type="PANTHER" id="PTHR42659">
    <property type="entry name" value="XANTHINE DEHYDROGENASE SUBUNIT C-RELATED"/>
    <property type="match status" value="1"/>
</dbReference>
<dbReference type="InterPro" id="IPR016169">
    <property type="entry name" value="FAD-bd_PCMH_sub2"/>
</dbReference>
<organism evidence="2 3">
    <name type="scientific">Burkholderia territorii</name>
    <dbReference type="NCBI Taxonomy" id="1503055"/>
    <lineage>
        <taxon>Bacteria</taxon>
        <taxon>Pseudomonadati</taxon>
        <taxon>Pseudomonadota</taxon>
        <taxon>Betaproteobacteria</taxon>
        <taxon>Burkholderiales</taxon>
        <taxon>Burkholderiaceae</taxon>
        <taxon>Burkholderia</taxon>
        <taxon>Burkholderia cepacia complex</taxon>
    </lineage>
</organism>
<dbReference type="InterPro" id="IPR036318">
    <property type="entry name" value="FAD-bd_PCMH-like_sf"/>
</dbReference>
<dbReference type="GO" id="GO:0071949">
    <property type="term" value="F:FAD binding"/>
    <property type="evidence" value="ECO:0007669"/>
    <property type="project" value="InterPro"/>
</dbReference>
<dbReference type="EMBL" id="LPEQ01000130">
    <property type="protein sequence ID" value="KVV39032.1"/>
    <property type="molecule type" value="Genomic_DNA"/>
</dbReference>
<dbReference type="InterPro" id="IPR036683">
    <property type="entry name" value="CO_DH_flav_C_dom_sf"/>
</dbReference>
<dbReference type="Pfam" id="PF03450">
    <property type="entry name" value="CO_deh_flav_C"/>
    <property type="match status" value="1"/>
</dbReference>
<dbReference type="InterPro" id="IPR005107">
    <property type="entry name" value="CO_DH_flav_C"/>
</dbReference>
<dbReference type="GO" id="GO:0016491">
    <property type="term" value="F:oxidoreductase activity"/>
    <property type="evidence" value="ECO:0007669"/>
    <property type="project" value="InterPro"/>
</dbReference>
<dbReference type="Gene3D" id="3.30.390.50">
    <property type="entry name" value="CO dehydrogenase flavoprotein, C-terminal domain"/>
    <property type="match status" value="1"/>
</dbReference>
<comment type="caution">
    <text evidence="2">The sequence shown here is derived from an EMBL/GenBank/DDBJ whole genome shotgun (WGS) entry which is preliminary data.</text>
</comment>
<dbReference type="RefSeq" id="WP_060109182.1">
    <property type="nucleotide sequence ID" value="NZ_LPEQ01000130.1"/>
</dbReference>
<dbReference type="PANTHER" id="PTHR42659:SF9">
    <property type="entry name" value="XANTHINE DEHYDROGENASE FAD-BINDING SUBUNIT XDHB-RELATED"/>
    <property type="match status" value="1"/>
</dbReference>
<dbReference type="InterPro" id="IPR051312">
    <property type="entry name" value="Diverse_Substr_Oxidored"/>
</dbReference>
<evidence type="ECO:0000259" key="1">
    <source>
        <dbReference type="PROSITE" id="PS51387"/>
    </source>
</evidence>
<feature type="domain" description="FAD-binding PCMH-type" evidence="1">
    <location>
        <begin position="1"/>
        <end position="167"/>
    </location>
</feature>
<dbReference type="Pfam" id="PF00941">
    <property type="entry name" value="FAD_binding_5"/>
    <property type="match status" value="1"/>
</dbReference>
<dbReference type="SMART" id="SM01092">
    <property type="entry name" value="CO_deh_flav_C"/>
    <property type="match status" value="1"/>
</dbReference>
<dbReference type="SUPFAM" id="SSF56176">
    <property type="entry name" value="FAD-binding/transporter-associated domain-like"/>
    <property type="match status" value="1"/>
</dbReference>
<dbReference type="InterPro" id="IPR016166">
    <property type="entry name" value="FAD-bd_PCMH"/>
</dbReference>
<protein>
    <submittedName>
        <fullName evidence="2">Molybdopterin dehydrogenase</fullName>
    </submittedName>
</protein>
<evidence type="ECO:0000313" key="2">
    <source>
        <dbReference type="EMBL" id="KVV39032.1"/>
    </source>
</evidence>
<proteinExistence type="predicted"/>
<reference evidence="2 3" key="1">
    <citation type="submission" date="2015-11" db="EMBL/GenBank/DDBJ databases">
        <title>Expanding the genomic diversity of Burkholderia species for the development of highly accurate diagnostics.</title>
        <authorList>
            <person name="Sahl J."/>
            <person name="Keim P."/>
            <person name="Wagner D."/>
        </authorList>
    </citation>
    <scope>NUCLEOTIDE SEQUENCE [LARGE SCALE GENOMIC DNA]</scope>
    <source>
        <strain evidence="2 3">MSMB1301WGS</strain>
    </source>
</reference>
<dbReference type="Proteomes" id="UP000062317">
    <property type="component" value="Unassembled WGS sequence"/>
</dbReference>
<dbReference type="AlphaFoldDB" id="A0A106E7F4"/>
<dbReference type="PROSITE" id="PS51387">
    <property type="entry name" value="FAD_PCMH"/>
    <property type="match status" value="1"/>
</dbReference>
<dbReference type="InterPro" id="IPR002346">
    <property type="entry name" value="Mopterin_DH_FAD-bd"/>
</dbReference>
<accession>A0A106E7F4</accession>
<name>A0A106E7F4_9BURK</name>